<evidence type="ECO:0000256" key="1">
    <source>
        <dbReference type="SAM" id="SignalP"/>
    </source>
</evidence>
<proteinExistence type="predicted"/>
<feature type="non-terminal residue" evidence="2">
    <location>
        <position position="1"/>
    </location>
</feature>
<organism evidence="2 3">
    <name type="scientific">Dovyalis caffra</name>
    <dbReference type="NCBI Taxonomy" id="77055"/>
    <lineage>
        <taxon>Eukaryota</taxon>
        <taxon>Viridiplantae</taxon>
        <taxon>Streptophyta</taxon>
        <taxon>Embryophyta</taxon>
        <taxon>Tracheophyta</taxon>
        <taxon>Spermatophyta</taxon>
        <taxon>Magnoliopsida</taxon>
        <taxon>eudicotyledons</taxon>
        <taxon>Gunneridae</taxon>
        <taxon>Pentapetalae</taxon>
        <taxon>rosids</taxon>
        <taxon>fabids</taxon>
        <taxon>Malpighiales</taxon>
        <taxon>Salicaceae</taxon>
        <taxon>Flacourtieae</taxon>
        <taxon>Dovyalis</taxon>
    </lineage>
</organism>
<dbReference type="AlphaFoldDB" id="A0AAV1RNH7"/>
<name>A0AAV1RNH7_9ROSI</name>
<dbReference type="EMBL" id="CAWUPB010001111">
    <property type="protein sequence ID" value="CAK7338224.1"/>
    <property type="molecule type" value="Genomic_DNA"/>
</dbReference>
<keyword evidence="1" id="KW-0732">Signal</keyword>
<reference evidence="2 3" key="1">
    <citation type="submission" date="2024-01" db="EMBL/GenBank/DDBJ databases">
        <authorList>
            <person name="Waweru B."/>
        </authorList>
    </citation>
    <scope>NUCLEOTIDE SEQUENCE [LARGE SCALE GENOMIC DNA]</scope>
</reference>
<evidence type="ECO:0000313" key="2">
    <source>
        <dbReference type="EMBL" id="CAK7338224.1"/>
    </source>
</evidence>
<accession>A0AAV1RNH7</accession>
<comment type="caution">
    <text evidence="2">The sequence shown here is derived from an EMBL/GenBank/DDBJ whole genome shotgun (WGS) entry which is preliminary data.</text>
</comment>
<feature type="signal peptide" evidence="1">
    <location>
        <begin position="1"/>
        <end position="21"/>
    </location>
</feature>
<protein>
    <submittedName>
        <fullName evidence="2">Uncharacterized protein</fullName>
    </submittedName>
</protein>
<dbReference type="Proteomes" id="UP001314170">
    <property type="component" value="Unassembled WGS sequence"/>
</dbReference>
<evidence type="ECO:0000313" key="3">
    <source>
        <dbReference type="Proteomes" id="UP001314170"/>
    </source>
</evidence>
<sequence length="92" mass="10429">LTHINLGILDLGFWYLELVLAQSEKRDRPENEPVKGAKYGNVFLFPLLGRYALFCCNKGGNGRLLFPAVSPLVKGTELCQVLFKIPFYRILD</sequence>
<keyword evidence="3" id="KW-1185">Reference proteome</keyword>
<gene>
    <name evidence="2" type="ORF">DCAF_LOCUS13267</name>
</gene>
<feature type="chain" id="PRO_5043740759" evidence="1">
    <location>
        <begin position="22"/>
        <end position="92"/>
    </location>
</feature>